<gene>
    <name evidence="1" type="ORF">D6810_01090</name>
</gene>
<sequence>MGATPEVIKHLASYVSKKRAYFSNEPQNNYLANLHKATLYEPYKYSDNKNDLLETMDKYVIDGILPVYIHNVSLKEGVLLQYDMALNLLSEFDTLKEALEAAGYSVDESSVSEILTKLEKIKSIYPKLKKFETFFGHFKSSEIRFIRIIDAKSYLGIDLKELRKKLGTKKIKTKKVSHKVQVNFNIPYTPVPEINIDSEIFNKYFYQLFRPFYLELEDRASNLYAKYGAQELSYFSQFLRLLSYIDVFFDLETEKFFVGVSPFAFSDYVNGEKPLYGKHYNYMQYGDLYIHAFSLDIEDDGDGGMPEIVPDPELVLA</sequence>
<organism evidence="1 2">
    <name type="scientific">Candidatus Dojkabacteria bacterium</name>
    <dbReference type="NCBI Taxonomy" id="2099670"/>
    <lineage>
        <taxon>Bacteria</taxon>
        <taxon>Candidatus Dojkabacteria</taxon>
    </lineage>
</organism>
<accession>A0A3M0Z1N9</accession>
<evidence type="ECO:0000313" key="1">
    <source>
        <dbReference type="EMBL" id="RMD77386.1"/>
    </source>
</evidence>
<evidence type="ECO:0000313" key="2">
    <source>
        <dbReference type="Proteomes" id="UP000269410"/>
    </source>
</evidence>
<protein>
    <submittedName>
        <fullName evidence="1">Uncharacterized protein</fullName>
    </submittedName>
</protein>
<dbReference type="AlphaFoldDB" id="A0A3M0Z1N9"/>
<dbReference type="Proteomes" id="UP000269410">
    <property type="component" value="Unassembled WGS sequence"/>
</dbReference>
<proteinExistence type="predicted"/>
<reference evidence="1 2" key="1">
    <citation type="submission" date="2018-10" db="EMBL/GenBank/DDBJ databases">
        <title>Thermophilic Lithotrophy and Phototrophy in an Intertidal, Iron-rich, Geothermal Spring.</title>
        <authorList>
            <person name="Ward L.M."/>
            <person name="Idei A."/>
            <person name="Nakagawa M."/>
            <person name="Ueno Y."/>
            <person name="Fischer W."/>
            <person name="Mcglynn S.E."/>
        </authorList>
    </citation>
    <scope>NUCLEOTIDE SEQUENCE [LARGE SCALE GENOMIC DNA]</scope>
    <source>
        <strain evidence="1">J137</strain>
    </source>
</reference>
<dbReference type="EMBL" id="RFKV01000038">
    <property type="protein sequence ID" value="RMD77386.1"/>
    <property type="molecule type" value="Genomic_DNA"/>
</dbReference>
<name>A0A3M0Z1N9_9BACT</name>
<comment type="caution">
    <text evidence="1">The sequence shown here is derived from an EMBL/GenBank/DDBJ whole genome shotgun (WGS) entry which is preliminary data.</text>
</comment>